<dbReference type="PANTHER" id="PTHR43075">
    <property type="entry name" value="FORMATE LYASE ACTIVATING ENZYME, PUTATIVE (AFU_ORTHOLOGUE AFUA_2G15630)-RELATED"/>
    <property type="match status" value="1"/>
</dbReference>
<dbReference type="GO" id="GO:0051536">
    <property type="term" value="F:iron-sulfur cluster binding"/>
    <property type="evidence" value="ECO:0007669"/>
    <property type="project" value="UniProtKB-KW"/>
</dbReference>
<feature type="binding site" evidence="5">
    <location>
        <position position="71"/>
    </location>
    <ligand>
        <name>[4Fe-4S] cluster</name>
        <dbReference type="ChEBI" id="CHEBI:49883"/>
        <note>4Fe-4S-S-AdoMet</note>
    </ligand>
</feature>
<dbReference type="InterPro" id="IPR013785">
    <property type="entry name" value="Aldolase_TIM"/>
</dbReference>
<dbReference type="SFLD" id="SFLDG01099">
    <property type="entry name" value="Uncharacterised_Radical_SAM_Su"/>
    <property type="match status" value="1"/>
</dbReference>
<dbReference type="InterPro" id="IPR007197">
    <property type="entry name" value="rSAM"/>
</dbReference>
<dbReference type="Pfam" id="PF04055">
    <property type="entry name" value="Radical_SAM"/>
    <property type="match status" value="1"/>
</dbReference>
<keyword evidence="7" id="KW-0456">Lyase</keyword>
<dbReference type="InterPro" id="IPR040085">
    <property type="entry name" value="MJ0674-like"/>
</dbReference>
<organism evidence="7 8">
    <name type="scientific">Acidaminococcus fermentans</name>
    <dbReference type="NCBI Taxonomy" id="905"/>
    <lineage>
        <taxon>Bacteria</taxon>
        <taxon>Bacillati</taxon>
        <taxon>Bacillota</taxon>
        <taxon>Negativicutes</taxon>
        <taxon>Acidaminococcales</taxon>
        <taxon>Acidaminococcaceae</taxon>
        <taxon>Acidaminococcus</taxon>
    </lineage>
</organism>
<evidence type="ECO:0000256" key="5">
    <source>
        <dbReference type="PIRSR" id="PIRSR004869-50"/>
    </source>
</evidence>
<dbReference type="PIRSF" id="PIRSF004869">
    <property type="entry name" value="PflX_prd"/>
    <property type="match status" value="1"/>
</dbReference>
<dbReference type="GO" id="GO:0046872">
    <property type="term" value="F:metal ion binding"/>
    <property type="evidence" value="ECO:0007669"/>
    <property type="project" value="UniProtKB-KW"/>
</dbReference>
<dbReference type="Gene3D" id="3.20.20.70">
    <property type="entry name" value="Aldolase class I"/>
    <property type="match status" value="1"/>
</dbReference>
<name>A0A1H2T2L2_ACIFE</name>
<feature type="domain" description="Radical SAM core" evidence="6">
    <location>
        <begin position="59"/>
        <end position="224"/>
    </location>
</feature>
<comment type="caution">
    <text evidence="7">The sequence shown here is derived from an EMBL/GenBank/DDBJ whole genome shotgun (WGS) entry which is preliminary data.</text>
</comment>
<dbReference type="AlphaFoldDB" id="A0A1H2T2L2"/>
<dbReference type="InterPro" id="IPR016431">
    <property type="entry name" value="Pyrv-formate_lyase-activ_prd"/>
</dbReference>
<keyword evidence="7" id="KW-0670">Pyruvate</keyword>
<feature type="binding site" evidence="5">
    <location>
        <position position="64"/>
    </location>
    <ligand>
        <name>[4Fe-4S] cluster</name>
        <dbReference type="ChEBI" id="CHEBI:49883"/>
        <note>4Fe-4S-S-AdoMet</note>
    </ligand>
</feature>
<evidence type="ECO:0000259" key="6">
    <source>
        <dbReference type="Pfam" id="PF04055"/>
    </source>
</evidence>
<dbReference type="SUPFAM" id="SSF102114">
    <property type="entry name" value="Radical SAM enzymes"/>
    <property type="match status" value="1"/>
</dbReference>
<sequence length="304" mass="34051">MTQCTLCPHECRVDRPETAGAPGTLGWCRMPWRPRAARAALHLWEEPCISGTSGGSGTVFFSGCTLQCVFCQNSEISSGGKGWEVTTDDLRRIYRDLIARGAHNINLVTPTHFLPTILESLEPKLPVPVVYNCGGYEKVETLRQLEGKVQIYLPDLKYVSEEAAWRYSHARNYFAVATAAIREMFRQTGPYEMDETTGLLKKGVIIRHMILPGMTEDSKRIIDWVAENFAPGQVLFSLMRQYVPCGQAKEGKYPEIGRPLAEDEYQEVEDYLFQSPIEDGFVQEAGSADSQFIPPFDGTGIKKV</sequence>
<dbReference type="RefSeq" id="WP_074704020.1">
    <property type="nucleotide sequence ID" value="NZ_FNOP01000001.1"/>
</dbReference>
<evidence type="ECO:0000256" key="1">
    <source>
        <dbReference type="ARBA" id="ARBA00022691"/>
    </source>
</evidence>
<dbReference type="PANTHER" id="PTHR43075:SF1">
    <property type="entry name" value="FORMATE LYASE ACTIVATING ENZYME, PUTATIVE (AFU_ORTHOLOGUE AFUA_2G15630)-RELATED"/>
    <property type="match status" value="1"/>
</dbReference>
<comment type="cofactor">
    <cofactor evidence="5">
        <name>[4Fe-4S] cluster</name>
        <dbReference type="ChEBI" id="CHEBI:49883"/>
    </cofactor>
    <text evidence="5">Binds 1 [4Fe-4S] cluster. The cluster is coordinated with 3 cysteines and an exchangeable S-adenosyl-L-methionine.</text>
</comment>
<gene>
    <name evidence="7" type="ORF">SAMN05216495_10185</name>
</gene>
<evidence type="ECO:0000256" key="3">
    <source>
        <dbReference type="ARBA" id="ARBA00023004"/>
    </source>
</evidence>
<dbReference type="Proteomes" id="UP000182379">
    <property type="component" value="Unassembled WGS sequence"/>
</dbReference>
<evidence type="ECO:0000256" key="2">
    <source>
        <dbReference type="ARBA" id="ARBA00022723"/>
    </source>
</evidence>
<accession>A0A1H2T2L2</accession>
<evidence type="ECO:0000256" key="4">
    <source>
        <dbReference type="ARBA" id="ARBA00023014"/>
    </source>
</evidence>
<evidence type="ECO:0000313" key="8">
    <source>
        <dbReference type="Proteomes" id="UP000182379"/>
    </source>
</evidence>
<keyword evidence="1 5" id="KW-0949">S-adenosyl-L-methionine</keyword>
<dbReference type="CDD" id="cd01335">
    <property type="entry name" value="Radical_SAM"/>
    <property type="match status" value="1"/>
</dbReference>
<proteinExistence type="predicted"/>
<keyword evidence="4 5" id="KW-0411">Iron-sulfur</keyword>
<protein>
    <submittedName>
        <fullName evidence="7">Putative pyruvate formate lyase activating enzyme</fullName>
    </submittedName>
</protein>
<dbReference type="InterPro" id="IPR058240">
    <property type="entry name" value="rSAM_sf"/>
</dbReference>
<feature type="binding site" evidence="5">
    <location>
        <position position="68"/>
    </location>
    <ligand>
        <name>[4Fe-4S] cluster</name>
        <dbReference type="ChEBI" id="CHEBI:49883"/>
        <note>4Fe-4S-S-AdoMet</note>
    </ligand>
</feature>
<evidence type="ECO:0000313" key="7">
    <source>
        <dbReference type="EMBL" id="SDW37529.1"/>
    </source>
</evidence>
<keyword evidence="2 5" id="KW-0479">Metal-binding</keyword>
<dbReference type="GO" id="GO:0016829">
    <property type="term" value="F:lyase activity"/>
    <property type="evidence" value="ECO:0007669"/>
    <property type="project" value="UniProtKB-KW"/>
</dbReference>
<keyword evidence="3 5" id="KW-0408">Iron</keyword>
<reference evidence="7 8" key="1">
    <citation type="submission" date="2016-10" db="EMBL/GenBank/DDBJ databases">
        <authorList>
            <person name="Varghese N."/>
            <person name="Submissions S."/>
        </authorList>
    </citation>
    <scope>NUCLEOTIDE SEQUENCE [LARGE SCALE GENOMIC DNA]</scope>
    <source>
        <strain evidence="7 8">WCC6</strain>
    </source>
</reference>
<dbReference type="EMBL" id="FNOP01000001">
    <property type="protein sequence ID" value="SDW37529.1"/>
    <property type="molecule type" value="Genomic_DNA"/>
</dbReference>
<dbReference type="SFLD" id="SFLDS00029">
    <property type="entry name" value="Radical_SAM"/>
    <property type="match status" value="1"/>
</dbReference>